<dbReference type="STRING" id="1050202.GCA_000384035_01540"/>
<feature type="transmembrane region" description="Helical" evidence="2">
    <location>
        <begin position="51"/>
        <end position="75"/>
    </location>
</feature>
<protein>
    <recommendedName>
        <fullName evidence="5">DUF485 domain-containing protein</fullName>
    </recommendedName>
</protein>
<gene>
    <name evidence="3" type="ORF">CEP50_07560</name>
</gene>
<evidence type="ECO:0000256" key="2">
    <source>
        <dbReference type="SAM" id="Phobius"/>
    </source>
</evidence>
<comment type="caution">
    <text evidence="3">The sequence shown here is derived from an EMBL/GenBank/DDBJ whole genome shotgun (WGS) entry which is preliminary data.</text>
</comment>
<organism evidence="3 4">
    <name type="scientific">Actinopolyspora mortivallis</name>
    <dbReference type="NCBI Taxonomy" id="33906"/>
    <lineage>
        <taxon>Bacteria</taxon>
        <taxon>Bacillati</taxon>
        <taxon>Actinomycetota</taxon>
        <taxon>Actinomycetes</taxon>
        <taxon>Actinopolysporales</taxon>
        <taxon>Actinopolysporaceae</taxon>
        <taxon>Actinopolyspora</taxon>
    </lineage>
</organism>
<reference evidence="3 4" key="1">
    <citation type="submission" date="2018-03" db="EMBL/GenBank/DDBJ databases">
        <title>Actinopolyspora mortivallis from Sahara, screening for active biomolecules.</title>
        <authorList>
            <person name="Selama O."/>
            <person name="Wellington E.M.H."/>
            <person name="Hacene H."/>
        </authorList>
    </citation>
    <scope>NUCLEOTIDE SEQUENCE [LARGE SCALE GENOMIC DNA]</scope>
    <source>
        <strain evidence="3 4">M5A</strain>
    </source>
</reference>
<evidence type="ECO:0008006" key="5">
    <source>
        <dbReference type="Google" id="ProtNLM"/>
    </source>
</evidence>
<dbReference type="InParanoid" id="A0A2T0GY67"/>
<dbReference type="RefSeq" id="WP_106113219.1">
    <property type="nucleotide sequence ID" value="NZ_PVSR01000007.1"/>
</dbReference>
<proteinExistence type="predicted"/>
<evidence type="ECO:0000256" key="1">
    <source>
        <dbReference type="SAM" id="MobiDB-lite"/>
    </source>
</evidence>
<keyword evidence="2" id="KW-0472">Membrane</keyword>
<evidence type="ECO:0000313" key="4">
    <source>
        <dbReference type="Proteomes" id="UP000239352"/>
    </source>
</evidence>
<keyword evidence="2" id="KW-0812">Transmembrane</keyword>
<evidence type="ECO:0000313" key="3">
    <source>
        <dbReference type="EMBL" id="PRW64040.1"/>
    </source>
</evidence>
<dbReference type="AlphaFoldDB" id="A0A2T0GY67"/>
<name>A0A2T0GY67_ACTMO</name>
<feature type="transmembrane region" description="Helical" evidence="2">
    <location>
        <begin position="81"/>
        <end position="103"/>
    </location>
</feature>
<sequence>MSGGRRTVVMSPQTRLARSRPAAGRRWRKPPLEVHESERAGRLYRAQRRHAVGTVGLLVVLVFGLPPLLGLFAAAGQLRLFGVPLSWAALVLVPFPSMVLLAWRQSRRAESLERRR</sequence>
<keyword evidence="2" id="KW-1133">Transmembrane helix</keyword>
<dbReference type="Proteomes" id="UP000239352">
    <property type="component" value="Unassembled WGS sequence"/>
</dbReference>
<dbReference type="EMBL" id="PVSR01000007">
    <property type="protein sequence ID" value="PRW64040.1"/>
    <property type="molecule type" value="Genomic_DNA"/>
</dbReference>
<accession>A0A2T0GY67</accession>
<feature type="region of interest" description="Disordered" evidence="1">
    <location>
        <begin position="1"/>
        <end position="28"/>
    </location>
</feature>
<keyword evidence="4" id="KW-1185">Reference proteome</keyword>